<evidence type="ECO:0000256" key="2">
    <source>
        <dbReference type="ARBA" id="ARBA00010663"/>
    </source>
</evidence>
<dbReference type="GO" id="GO:0009755">
    <property type="term" value="P:hormone-mediated signaling pathway"/>
    <property type="evidence" value="ECO:0007669"/>
    <property type="project" value="TreeGrafter"/>
</dbReference>
<dbReference type="InterPro" id="IPR008253">
    <property type="entry name" value="Marvel"/>
</dbReference>
<dbReference type="CDD" id="cd15136">
    <property type="entry name" value="7tmA_Glyco_hormone_R"/>
    <property type="match status" value="1"/>
</dbReference>
<evidence type="ECO:0000256" key="8">
    <source>
        <dbReference type="ARBA" id="ARBA00023040"/>
    </source>
</evidence>
<dbReference type="PANTHER" id="PTHR24372">
    <property type="entry name" value="GLYCOPROTEIN HORMONE RECEPTOR"/>
    <property type="match status" value="1"/>
</dbReference>
<feature type="region of interest" description="Disordered" evidence="13">
    <location>
        <begin position="1094"/>
        <end position="1124"/>
    </location>
</feature>
<feature type="transmembrane region" description="Helical" evidence="14">
    <location>
        <begin position="604"/>
        <end position="630"/>
    </location>
</feature>
<dbReference type="FunFam" id="1.20.1070.10:FF:000156">
    <property type="entry name" value="Lutropin-choriogonadotropic hormone receptor"/>
    <property type="match status" value="1"/>
</dbReference>
<dbReference type="GO" id="GO:0005886">
    <property type="term" value="C:plasma membrane"/>
    <property type="evidence" value="ECO:0007669"/>
    <property type="project" value="UniProtKB-SubCell"/>
</dbReference>
<dbReference type="GO" id="GO:0008528">
    <property type="term" value="F:G protein-coupled peptide receptor activity"/>
    <property type="evidence" value="ECO:0007669"/>
    <property type="project" value="TreeGrafter"/>
</dbReference>
<feature type="transmembrane region" description="Helical" evidence="14">
    <location>
        <begin position="515"/>
        <end position="537"/>
    </location>
</feature>
<keyword evidence="4" id="KW-0433">Leucine-rich repeat</keyword>
<evidence type="ECO:0000256" key="4">
    <source>
        <dbReference type="ARBA" id="ARBA00022614"/>
    </source>
</evidence>
<feature type="compositionally biased region" description="Low complexity" evidence="13">
    <location>
        <begin position="1389"/>
        <end position="1406"/>
    </location>
</feature>
<comment type="similarity">
    <text evidence="2">Belongs to the G-protein coupled receptor 1 family.</text>
</comment>
<evidence type="ECO:0000259" key="16">
    <source>
        <dbReference type="PROSITE" id="PS51225"/>
    </source>
</evidence>
<dbReference type="InterPro" id="IPR003591">
    <property type="entry name" value="Leu-rich_rpt_typical-subtyp"/>
</dbReference>
<dbReference type="InterPro" id="IPR032675">
    <property type="entry name" value="LRR_dom_sf"/>
</dbReference>
<dbReference type="SMART" id="SM00369">
    <property type="entry name" value="LRR_TYP"/>
    <property type="match status" value="6"/>
</dbReference>
<sequence>MNRNLRNNLIHWIPEQAFTRRLPLPPLPFSANQSTSTLASAASAETNSTLTKLDLGSNPLVQVHRYAFVNLPQLRKLYLSEVEHQDQFPSLLHLDSLEHFKWDRSRLSHIDDNLCHHVGGTIKSLDLSNNQLHTIPERAFIGQGKLIDLGLGHNQIETIENEAFIGLVSLKVLNLENNQIVHIDSHAFVPLESLRDINLGYNHFASLPTDGLTKLIELKVHGNRNLREFPPIESFPYVHNLALSYAYHCCAFLGRVQAPSPDSDSNTWQQLHDAILWLGDSDPSNVNMTINELEQQLIKHYTRQPADYMEYDPEQRLNGIYDGDLLASIESPSTFPWDSLIENQLDTNQKRQEIFLQAGHSPKSSKFIRCLPQPGPFMPCKDLFDWWTLRFGVWLVFPLALIGNGTVLVVLVFGRRRRRRRKLDVPRFLVCNLAAADFFMGIYLGMLALVDASTLGYFRSYAVRWQNSWACQLTGFTGVLSSELSVYTLAVITLERNYAITHAMHLNKRLSLRAATTIMSIGWIFALCMAILPLVGVSDYRKFAICLPFEIEGIWSLLYVISLIVINGFAFLLLMGCYLRMYCAIRGSQAWNSNDTRIAMRMGLLVFTDFLCWAPIAFFTITAVAGWHLISLEEAKIFTVFVLPLNACANPFLYAFFTKQFKKECATLYKRIDAVTSPLTQYCTRKDDSTEDDFLPEPCVECPVCGHRSRNQSKVLNVTVSRGQSPICPQSDNSIERNIEPVKALMVTNHRSDDGIANQCHIVDEPNLNVENAPIKEEEEDDGKPENNVPTDGDDECKCRCHCHCESSTNKESSAGDKSWSATRMVRNLLAINLERANTTNSLNSSSSTLFNKRTKQFKSNSIIYQSNYRKNHVHMTLENEMIRTPSPNLPNNKSSKSHPKLTRYSSDNLETRKQQRHHQQSCSSRQHWIGSSHASKLERNVETCKNVNMVDIGGSCHKPLMERANRQSTTTVMSPESRHKHQCHHHHRHHHPHHHAVSNSDDDDSCQSCKGKMTINELNDDGNVGLNPTESFGNNGSKNISGTSPNAMTNGIMKIKNKLTRKNYVRKISCDSQYEFSYYGRKDSTSTMRRLSSSSDAATKSTSSSFVSSGIWNSSKSGTSSNSAADEKELILNQFHMRQLFELSRPMKSNDIESFDNELIGNGRSHRYLVLSFCVEQFKQFFIDRHTTHNGDKFLDLPERIEENVEWSMENVDVECKDHKEDHIGGDPLDKIDSEQLSILYLLSKSGHQQCSSSSSSSYMETKFESFQEETVSSEGEYYDQLEVFFLINRNIDNHEQLKHMLNNELNHCNDCIEHYLINGLMEQITSNKIDSESIGSQCLESYSLHTLLFRCSVRQLRITDRFVADENANKPITSSRSKSPLEEKKSNNGATTTLSTSNTNSKRLSTSHEKIMNFLQILLPRSAKLGGSGTGSADSGRKVTPTISKHHHQTPSPNCKGLSTAGFVSGTRRSSSAFVLGEEIKSSHLHGIDANQREMCIKSCSQLQVITCRSNYDPYYGTNSGFVGGNIETLFLLIHFTFFFLTVLIISTYYFSIIASTIIPKTVFEFVYDILACALLFITSLILLITACNRNQNLGGFPPEPGFGGKITASIFGLLNSFLYGADTYFSYRSYIQS</sequence>
<feature type="domain" description="MARVEL" evidence="16">
    <location>
        <begin position="1491"/>
        <end position="1634"/>
    </location>
</feature>
<comment type="subcellular location">
    <subcellularLocation>
        <location evidence="1">Cell membrane</location>
        <topology evidence="1">Multi-pass membrane protein</topology>
    </subcellularLocation>
</comment>
<feature type="transmembrane region" description="Helical" evidence="14">
    <location>
        <begin position="1568"/>
        <end position="1589"/>
    </location>
</feature>
<feature type="compositionally biased region" description="Low complexity" evidence="13">
    <location>
        <begin position="886"/>
        <end position="895"/>
    </location>
</feature>
<dbReference type="InterPro" id="IPR001611">
    <property type="entry name" value="Leu-rich_rpt"/>
</dbReference>
<evidence type="ECO:0000259" key="15">
    <source>
        <dbReference type="PROSITE" id="PS50262"/>
    </source>
</evidence>
<dbReference type="PANTHER" id="PTHR24372:SF82">
    <property type="entry name" value="RICKETS"/>
    <property type="match status" value="1"/>
</dbReference>
<keyword evidence="5 12" id="KW-0812">Transmembrane</keyword>
<name>A0A9Q0RNY9_BLOTA</name>
<dbReference type="PROSITE" id="PS50262">
    <property type="entry name" value="G_PROTEIN_RECEP_F1_2"/>
    <property type="match status" value="1"/>
</dbReference>
<keyword evidence="10" id="KW-0675">Receptor</keyword>
<dbReference type="InterPro" id="IPR002131">
    <property type="entry name" value="Gphrmn_rcpt_fam"/>
</dbReference>
<protein>
    <recommendedName>
        <fullName evidence="19">G-protein coupled receptors family 1 profile domain-containing protein</fullName>
    </recommendedName>
</protein>
<evidence type="ECO:0000256" key="1">
    <source>
        <dbReference type="ARBA" id="ARBA00004651"/>
    </source>
</evidence>
<keyword evidence="6" id="KW-0677">Repeat</keyword>
<dbReference type="Gene3D" id="3.80.10.10">
    <property type="entry name" value="Ribonuclease Inhibitor"/>
    <property type="match status" value="1"/>
</dbReference>
<dbReference type="Pfam" id="PF00001">
    <property type="entry name" value="7tm_1"/>
    <property type="match status" value="1"/>
</dbReference>
<feature type="transmembrane region" description="Helical" evidence="14">
    <location>
        <begin position="1609"/>
        <end position="1630"/>
    </location>
</feature>
<evidence type="ECO:0000256" key="5">
    <source>
        <dbReference type="ARBA" id="ARBA00022692"/>
    </source>
</evidence>
<feature type="region of interest" description="Disordered" evidence="13">
    <location>
        <begin position="1428"/>
        <end position="1461"/>
    </location>
</feature>
<organism evidence="17 18">
    <name type="scientific">Blomia tropicalis</name>
    <name type="common">Mite</name>
    <dbReference type="NCBI Taxonomy" id="40697"/>
    <lineage>
        <taxon>Eukaryota</taxon>
        <taxon>Metazoa</taxon>
        <taxon>Ecdysozoa</taxon>
        <taxon>Arthropoda</taxon>
        <taxon>Chelicerata</taxon>
        <taxon>Arachnida</taxon>
        <taxon>Acari</taxon>
        <taxon>Acariformes</taxon>
        <taxon>Sarcoptiformes</taxon>
        <taxon>Astigmata</taxon>
        <taxon>Glycyphagoidea</taxon>
        <taxon>Echimyopodidae</taxon>
        <taxon>Blomia</taxon>
    </lineage>
</organism>
<feature type="transmembrane region" description="Helical" evidence="14">
    <location>
        <begin position="1532"/>
        <end position="1556"/>
    </location>
</feature>
<keyword evidence="11" id="KW-0807">Transducer</keyword>
<proteinExistence type="inferred from homology"/>
<dbReference type="Pfam" id="PF13855">
    <property type="entry name" value="LRR_8"/>
    <property type="match status" value="1"/>
</dbReference>
<reference evidence="17" key="1">
    <citation type="submission" date="2022-12" db="EMBL/GenBank/DDBJ databases">
        <title>Genome assemblies of Blomia tropicalis.</title>
        <authorList>
            <person name="Cui Y."/>
        </authorList>
    </citation>
    <scope>NUCLEOTIDE SEQUENCE</scope>
    <source>
        <tissue evidence="17">Adult mites</tissue>
    </source>
</reference>
<dbReference type="SUPFAM" id="SSF52058">
    <property type="entry name" value="L domain-like"/>
    <property type="match status" value="1"/>
</dbReference>
<dbReference type="InterPro" id="IPR000276">
    <property type="entry name" value="GPCR_Rhodpsn"/>
</dbReference>
<evidence type="ECO:0000256" key="12">
    <source>
        <dbReference type="PROSITE-ProRule" id="PRU00581"/>
    </source>
</evidence>
<evidence type="ECO:0000256" key="9">
    <source>
        <dbReference type="ARBA" id="ARBA00023136"/>
    </source>
</evidence>
<dbReference type="GO" id="GO:0007189">
    <property type="term" value="P:adenylate cyclase-activating G protein-coupled receptor signaling pathway"/>
    <property type="evidence" value="ECO:0007669"/>
    <property type="project" value="TreeGrafter"/>
</dbReference>
<evidence type="ECO:0000256" key="7">
    <source>
        <dbReference type="ARBA" id="ARBA00022989"/>
    </source>
</evidence>
<feature type="region of interest" description="Disordered" evidence="13">
    <location>
        <begin position="883"/>
        <end position="935"/>
    </location>
</feature>
<comment type="caution">
    <text evidence="17">The sequence shown here is derived from an EMBL/GenBank/DDBJ whole genome shotgun (WGS) entry which is preliminary data.</text>
</comment>
<feature type="transmembrane region" description="Helical" evidence="14">
    <location>
        <begin position="557"/>
        <end position="583"/>
    </location>
</feature>
<dbReference type="GO" id="GO:0016500">
    <property type="term" value="F:protein-hormone receptor activity"/>
    <property type="evidence" value="ECO:0007669"/>
    <property type="project" value="InterPro"/>
</dbReference>
<dbReference type="SUPFAM" id="SSF81321">
    <property type="entry name" value="Family A G protein-coupled receptor-like"/>
    <property type="match status" value="1"/>
</dbReference>
<feature type="region of interest" description="Disordered" evidence="13">
    <location>
        <begin position="1371"/>
        <end position="1407"/>
    </location>
</feature>
<keyword evidence="8" id="KW-0297">G-protein coupled receptor</keyword>
<dbReference type="PRINTS" id="PR00237">
    <property type="entry name" value="GPCRRHODOPSN"/>
</dbReference>
<feature type="transmembrane region" description="Helical" evidence="14">
    <location>
        <begin position="425"/>
        <end position="449"/>
    </location>
</feature>
<evidence type="ECO:0000256" key="13">
    <source>
        <dbReference type="SAM" id="MobiDB-lite"/>
    </source>
</evidence>
<keyword evidence="3" id="KW-1003">Cell membrane</keyword>
<dbReference type="Proteomes" id="UP001142055">
    <property type="component" value="Chromosome 2"/>
</dbReference>
<evidence type="ECO:0000256" key="10">
    <source>
        <dbReference type="ARBA" id="ARBA00023170"/>
    </source>
</evidence>
<evidence type="ECO:0000313" key="17">
    <source>
        <dbReference type="EMBL" id="KAJ6221020.1"/>
    </source>
</evidence>
<dbReference type="EMBL" id="JAPWDV010000002">
    <property type="protein sequence ID" value="KAJ6221020.1"/>
    <property type="molecule type" value="Genomic_DNA"/>
</dbReference>
<evidence type="ECO:0000256" key="14">
    <source>
        <dbReference type="SAM" id="Phobius"/>
    </source>
</evidence>
<feature type="transmembrane region" description="Helical" evidence="14">
    <location>
        <begin position="469"/>
        <end position="494"/>
    </location>
</feature>
<keyword evidence="18" id="KW-1185">Reference proteome</keyword>
<dbReference type="PRINTS" id="PR00373">
    <property type="entry name" value="GLYCHORMONER"/>
</dbReference>
<evidence type="ECO:0000256" key="6">
    <source>
        <dbReference type="ARBA" id="ARBA00022737"/>
    </source>
</evidence>
<evidence type="ECO:0000256" key="11">
    <source>
        <dbReference type="ARBA" id="ARBA00023224"/>
    </source>
</evidence>
<dbReference type="PROSITE" id="PS51450">
    <property type="entry name" value="LRR"/>
    <property type="match status" value="3"/>
</dbReference>
<feature type="transmembrane region" description="Helical" evidence="14">
    <location>
        <begin position="391"/>
        <end position="413"/>
    </location>
</feature>
<evidence type="ECO:0000256" key="3">
    <source>
        <dbReference type="ARBA" id="ARBA00022475"/>
    </source>
</evidence>
<dbReference type="Gene3D" id="1.20.1070.10">
    <property type="entry name" value="Rhodopsin 7-helix transmembrane proteins"/>
    <property type="match status" value="1"/>
</dbReference>
<dbReference type="PROSITE" id="PS51225">
    <property type="entry name" value="MARVEL"/>
    <property type="match status" value="1"/>
</dbReference>
<feature type="domain" description="G-protein coupled receptors family 1 profile" evidence="15">
    <location>
        <begin position="405"/>
        <end position="654"/>
    </location>
</feature>
<gene>
    <name evidence="17" type="ORF">RDWZM_006832</name>
</gene>
<keyword evidence="7 14" id="KW-1133">Transmembrane helix</keyword>
<keyword evidence="9 12" id="KW-0472">Membrane</keyword>
<accession>A0A9Q0RNY9</accession>
<evidence type="ECO:0008006" key="19">
    <source>
        <dbReference type="Google" id="ProtNLM"/>
    </source>
</evidence>
<evidence type="ECO:0000313" key="18">
    <source>
        <dbReference type="Proteomes" id="UP001142055"/>
    </source>
</evidence>
<dbReference type="InterPro" id="IPR017452">
    <property type="entry name" value="GPCR_Rhodpsn_7TM"/>
</dbReference>